<dbReference type="EMBL" id="BPVZ01000604">
    <property type="protein sequence ID" value="GKV52091.1"/>
    <property type="molecule type" value="Genomic_DNA"/>
</dbReference>
<organism evidence="1 2">
    <name type="scientific">Rubroshorea leprosula</name>
    <dbReference type="NCBI Taxonomy" id="152421"/>
    <lineage>
        <taxon>Eukaryota</taxon>
        <taxon>Viridiplantae</taxon>
        <taxon>Streptophyta</taxon>
        <taxon>Embryophyta</taxon>
        <taxon>Tracheophyta</taxon>
        <taxon>Spermatophyta</taxon>
        <taxon>Magnoliopsida</taxon>
        <taxon>eudicotyledons</taxon>
        <taxon>Gunneridae</taxon>
        <taxon>Pentapetalae</taxon>
        <taxon>rosids</taxon>
        <taxon>malvids</taxon>
        <taxon>Malvales</taxon>
        <taxon>Dipterocarpaceae</taxon>
        <taxon>Rubroshorea</taxon>
    </lineage>
</organism>
<reference evidence="1 2" key="1">
    <citation type="journal article" date="2021" name="Commun. Biol.">
        <title>The genome of Shorea leprosula (Dipterocarpaceae) highlights the ecological relevance of drought in aseasonal tropical rainforests.</title>
        <authorList>
            <person name="Ng K.K.S."/>
            <person name="Kobayashi M.J."/>
            <person name="Fawcett J.A."/>
            <person name="Hatakeyama M."/>
            <person name="Paape T."/>
            <person name="Ng C.H."/>
            <person name="Ang C.C."/>
            <person name="Tnah L.H."/>
            <person name="Lee C.T."/>
            <person name="Nishiyama T."/>
            <person name="Sese J."/>
            <person name="O'Brien M.J."/>
            <person name="Copetti D."/>
            <person name="Mohd Noor M.I."/>
            <person name="Ong R.C."/>
            <person name="Putra M."/>
            <person name="Sireger I.Z."/>
            <person name="Indrioko S."/>
            <person name="Kosugi Y."/>
            <person name="Izuno A."/>
            <person name="Isagi Y."/>
            <person name="Lee S.L."/>
            <person name="Shimizu K.K."/>
        </authorList>
    </citation>
    <scope>NUCLEOTIDE SEQUENCE [LARGE SCALE GENOMIC DNA]</scope>
    <source>
        <strain evidence="1">214</strain>
    </source>
</reference>
<sequence>MYEFLGIFLHRESSLQICHWPLPLARSGSAAGKFWVLEYSITLALGVSLRFCANEVSKLW</sequence>
<keyword evidence="2" id="KW-1185">Reference proteome</keyword>
<accession>A0AAV5MTQ4</accession>
<protein>
    <submittedName>
        <fullName evidence="1">Uncharacterized protein</fullName>
    </submittedName>
</protein>
<evidence type="ECO:0000313" key="1">
    <source>
        <dbReference type="EMBL" id="GKV52091.1"/>
    </source>
</evidence>
<dbReference type="Proteomes" id="UP001054252">
    <property type="component" value="Unassembled WGS sequence"/>
</dbReference>
<name>A0AAV5MTQ4_9ROSI</name>
<gene>
    <name evidence="1" type="ORF">SLEP1_g58690</name>
</gene>
<evidence type="ECO:0000313" key="2">
    <source>
        <dbReference type="Proteomes" id="UP001054252"/>
    </source>
</evidence>
<comment type="caution">
    <text evidence="1">The sequence shown here is derived from an EMBL/GenBank/DDBJ whole genome shotgun (WGS) entry which is preliminary data.</text>
</comment>
<dbReference type="AlphaFoldDB" id="A0AAV5MTQ4"/>
<proteinExistence type="predicted"/>